<feature type="coiled-coil region" evidence="7">
    <location>
        <begin position="421"/>
        <end position="469"/>
    </location>
</feature>
<dbReference type="GO" id="GO:0005635">
    <property type="term" value="C:nuclear envelope"/>
    <property type="evidence" value="ECO:0007669"/>
    <property type="project" value="TreeGrafter"/>
</dbReference>
<dbReference type="Pfam" id="PF05557">
    <property type="entry name" value="MAD"/>
    <property type="match status" value="1"/>
</dbReference>
<feature type="coiled-coil region" evidence="7">
    <location>
        <begin position="349"/>
        <end position="393"/>
    </location>
</feature>
<dbReference type="GO" id="GO:0051301">
    <property type="term" value="P:cell division"/>
    <property type="evidence" value="ECO:0007669"/>
    <property type="project" value="UniProtKB-KW"/>
</dbReference>
<keyword evidence="5" id="KW-0539">Nucleus</keyword>
<evidence type="ECO:0000256" key="1">
    <source>
        <dbReference type="ARBA" id="ARBA00004123"/>
    </source>
</evidence>
<evidence type="ECO:0008006" key="11">
    <source>
        <dbReference type="Google" id="ProtNLM"/>
    </source>
</evidence>
<accession>A0A2P6NJ31</accession>
<gene>
    <name evidence="9" type="ORF">PROFUN_08649</name>
</gene>
<evidence type="ECO:0000256" key="2">
    <source>
        <dbReference type="ARBA" id="ARBA00008029"/>
    </source>
</evidence>
<proteinExistence type="inferred from homology"/>
<dbReference type="InParanoid" id="A0A2P6NJ31"/>
<dbReference type="PANTHER" id="PTHR23168">
    <property type="entry name" value="MITOTIC SPINDLE ASSEMBLY CHECKPOINT PROTEIN MAD1 MITOTIC ARREST DEFICIENT-LIKE PROTEIN 1"/>
    <property type="match status" value="1"/>
</dbReference>
<keyword evidence="6" id="KW-0131">Cell cycle</keyword>
<reference evidence="9 10" key="1">
    <citation type="journal article" date="2018" name="Genome Biol. Evol.">
        <title>Multiple Roots of Fruiting Body Formation in Amoebozoa.</title>
        <authorList>
            <person name="Hillmann F."/>
            <person name="Forbes G."/>
            <person name="Novohradska S."/>
            <person name="Ferling I."/>
            <person name="Riege K."/>
            <person name="Groth M."/>
            <person name="Westermann M."/>
            <person name="Marz M."/>
            <person name="Spaller T."/>
            <person name="Winckler T."/>
            <person name="Schaap P."/>
            <person name="Glockner G."/>
        </authorList>
    </citation>
    <scope>NUCLEOTIDE SEQUENCE [LARGE SCALE GENOMIC DNA]</scope>
    <source>
        <strain evidence="9 10">Jena</strain>
    </source>
</reference>
<dbReference type="GO" id="GO:0072686">
    <property type="term" value="C:mitotic spindle"/>
    <property type="evidence" value="ECO:0007669"/>
    <property type="project" value="TreeGrafter"/>
</dbReference>
<name>A0A2P6NJ31_9EUKA</name>
<keyword evidence="7" id="KW-0175">Coiled coil</keyword>
<evidence type="ECO:0000313" key="10">
    <source>
        <dbReference type="Proteomes" id="UP000241769"/>
    </source>
</evidence>
<evidence type="ECO:0000256" key="7">
    <source>
        <dbReference type="SAM" id="Coils"/>
    </source>
</evidence>
<comment type="similarity">
    <text evidence="2">Belongs to the MAD1 family.</text>
</comment>
<dbReference type="SUPFAM" id="SSF75704">
    <property type="entry name" value="Mitotic arrest deficient-like 1, Mad1"/>
    <property type="match status" value="1"/>
</dbReference>
<dbReference type="InterPro" id="IPR008672">
    <property type="entry name" value="Mad1"/>
</dbReference>
<evidence type="ECO:0000256" key="4">
    <source>
        <dbReference type="ARBA" id="ARBA00022776"/>
    </source>
</evidence>
<feature type="coiled-coil region" evidence="7">
    <location>
        <begin position="519"/>
        <end position="678"/>
    </location>
</feature>
<dbReference type="GO" id="GO:0051315">
    <property type="term" value="P:attachment of mitotic spindle microtubules to kinetochore"/>
    <property type="evidence" value="ECO:0007669"/>
    <property type="project" value="TreeGrafter"/>
</dbReference>
<dbReference type="GO" id="GO:0000776">
    <property type="term" value="C:kinetochore"/>
    <property type="evidence" value="ECO:0007669"/>
    <property type="project" value="TreeGrafter"/>
</dbReference>
<feature type="compositionally biased region" description="Acidic residues" evidence="8">
    <location>
        <begin position="49"/>
        <end position="61"/>
    </location>
</feature>
<dbReference type="AlphaFoldDB" id="A0A2P6NJ31"/>
<dbReference type="Proteomes" id="UP000241769">
    <property type="component" value="Unassembled WGS sequence"/>
</dbReference>
<dbReference type="Gene3D" id="6.10.250.90">
    <property type="match status" value="1"/>
</dbReference>
<sequence>MEELNDTSGSIFNITAPSFRNDENEEDKGEDVNNNNANDDNTDSREFEDAIEQEDEPLEEPSEVREAEGEDEMKTPPREDQTGIYFIPKASFVYTPPSSAKKRRYVPEEDIPDSTSMSEDKYQLDYFKQTIFILEQDVTSARDKATRSQAALIEAENNVLRLKSTIIDLERSSEEKSFQTKVEIERQQSMQEQIEFLLKEQAEFKKKITQRDEKIKRYEEERIQLRREKIGDLSVDEISMEKDELQERLHTIKVKHAAQLSELNSRVATYREQVDLLQKKLKENKEKNGNLEILQQELEVEKARNAELQAQSIETEEAKVIINSMKDEMNRHREMEGEYRRSISEFKKMKAVHTNSEALQEKIRNLEGLNAKLPTLEARLFETQTEVERLRAEKQKWMSFFSQLKDHEIFNLSPEGIASRILQMEKEVELLTDRVNNLTSDLKVSESGRNTAEAQVVQLQKARVEVTNQLGLMRESVKRQEAVCSAVMSQKEGLQRILDSYDKEDETDPTHEAQRMNRLKVAEKTITEKEEQIKSLITLLNSQGTNVKGEELEGELFGGLRAENAKLNKEIQKLIDEIAALEARVGKGEFDSTKTKVLHMTMNPSSMADKNELDQLRKQVEELRSQLGGEPQKVQDNAKQTEQIQQLTRQLKEETIKYQKLKKVAQNKISEVQDLTKDLFGYSVYPIDNKRYKLTSKYASKEDEILFDHSKGQLALLETEFVSSLGAEISGYLSKCHSIPAFLSHITLELFNAKTFHPQ</sequence>
<evidence type="ECO:0000256" key="8">
    <source>
        <dbReference type="SAM" id="MobiDB-lite"/>
    </source>
</evidence>
<keyword evidence="4" id="KW-0498">Mitosis</keyword>
<protein>
    <recommendedName>
        <fullName evidence="11">Mitotic spindle assembly checkpoint protein MAD1</fullName>
    </recommendedName>
</protein>
<dbReference type="EMBL" id="MDYQ01000072">
    <property type="protein sequence ID" value="PRP83965.1"/>
    <property type="molecule type" value="Genomic_DNA"/>
</dbReference>
<feature type="region of interest" description="Disordered" evidence="8">
    <location>
        <begin position="1"/>
        <end position="85"/>
    </location>
</feature>
<evidence type="ECO:0000256" key="5">
    <source>
        <dbReference type="ARBA" id="ARBA00023242"/>
    </source>
</evidence>
<keyword evidence="3" id="KW-0132">Cell division</keyword>
<evidence type="ECO:0000256" key="6">
    <source>
        <dbReference type="ARBA" id="ARBA00023306"/>
    </source>
</evidence>
<feature type="compositionally biased region" description="Polar residues" evidence="8">
    <location>
        <begin position="1"/>
        <end position="18"/>
    </location>
</feature>
<feature type="compositionally biased region" description="Basic and acidic residues" evidence="8">
    <location>
        <begin position="62"/>
        <end position="81"/>
    </location>
</feature>
<dbReference type="Gene3D" id="3.30.457.60">
    <property type="match status" value="1"/>
</dbReference>
<evidence type="ECO:0000313" key="9">
    <source>
        <dbReference type="EMBL" id="PRP83965.1"/>
    </source>
</evidence>
<dbReference type="GO" id="GO:0007094">
    <property type="term" value="P:mitotic spindle assembly checkpoint signaling"/>
    <property type="evidence" value="ECO:0007669"/>
    <property type="project" value="InterPro"/>
</dbReference>
<dbReference type="PANTHER" id="PTHR23168:SF0">
    <property type="entry name" value="MITOTIC SPINDLE ASSEMBLY CHECKPOINT PROTEIN MAD1"/>
    <property type="match status" value="1"/>
</dbReference>
<evidence type="ECO:0000256" key="3">
    <source>
        <dbReference type="ARBA" id="ARBA00022618"/>
    </source>
</evidence>
<dbReference type="OrthoDB" id="331602at2759"/>
<organism evidence="9 10">
    <name type="scientific">Planoprotostelium fungivorum</name>
    <dbReference type="NCBI Taxonomy" id="1890364"/>
    <lineage>
        <taxon>Eukaryota</taxon>
        <taxon>Amoebozoa</taxon>
        <taxon>Evosea</taxon>
        <taxon>Variosea</taxon>
        <taxon>Cavosteliida</taxon>
        <taxon>Cavosteliaceae</taxon>
        <taxon>Planoprotostelium</taxon>
    </lineage>
</organism>
<feature type="coiled-coil region" evidence="7">
    <location>
        <begin position="152"/>
        <end position="318"/>
    </location>
</feature>
<comment type="subcellular location">
    <subcellularLocation>
        <location evidence="1">Nucleus</location>
    </subcellularLocation>
</comment>
<comment type="caution">
    <text evidence="9">The sequence shown here is derived from an EMBL/GenBank/DDBJ whole genome shotgun (WGS) entry which is preliminary data.</text>
</comment>
<keyword evidence="10" id="KW-1185">Reference proteome</keyword>
<dbReference type="STRING" id="1890364.A0A2P6NJ31"/>